<keyword evidence="2" id="KW-0813">Transport</keyword>
<proteinExistence type="inferred from homology"/>
<dbReference type="SUPFAM" id="SSF52540">
    <property type="entry name" value="P-loop containing nucleoside triphosphate hydrolases"/>
    <property type="match status" value="1"/>
</dbReference>
<dbReference type="GO" id="GO:0005524">
    <property type="term" value="F:ATP binding"/>
    <property type="evidence" value="ECO:0007669"/>
    <property type="project" value="UniProtKB-KW"/>
</dbReference>
<accession>A0A2N3PMQ8</accession>
<evidence type="ECO:0000313" key="7">
    <source>
        <dbReference type="Proteomes" id="UP000233293"/>
    </source>
</evidence>
<sequence length="267" mass="29421">MSVKIAFEEVTQVYGDTGKGGGTRALEHFSLEIAERNFVCLLGPSGCGKSTVLNLAAGFEKPSGGSVLIDGKTVTGPGRDRGMVFQEPLLLPWRNVIENVMLGPCLAGWPKVEALAQARHYLRLTGLERFERHASYELSGGMRQRVALARAWIGEPPVLLMDEPFGALDAQTRLVMQELLLEIWEQTRTTVLFVTHDVDEALFLGDRVVVMSASPGRVLLDLAVDLPRPRTEEILTSPRFADAKRRCLRLIGEESRRAFGHLEGDGI</sequence>
<keyword evidence="4" id="KW-0067">ATP-binding</keyword>
<dbReference type="InterPro" id="IPR017871">
    <property type="entry name" value="ABC_transporter-like_CS"/>
</dbReference>
<dbReference type="PROSITE" id="PS00211">
    <property type="entry name" value="ABC_TRANSPORTER_1"/>
    <property type="match status" value="1"/>
</dbReference>
<comment type="caution">
    <text evidence="6">The sequence shown here is derived from an EMBL/GenBank/DDBJ whole genome shotgun (WGS) entry which is preliminary data.</text>
</comment>
<gene>
    <name evidence="6" type="ORF">CWS72_25510</name>
</gene>
<evidence type="ECO:0000313" key="6">
    <source>
        <dbReference type="EMBL" id="PKU21684.1"/>
    </source>
</evidence>
<keyword evidence="7" id="KW-1185">Reference proteome</keyword>
<dbReference type="InterPro" id="IPR027417">
    <property type="entry name" value="P-loop_NTPase"/>
</dbReference>
<protein>
    <submittedName>
        <fullName evidence="6">Taurine ABC transporter</fullName>
    </submittedName>
</protein>
<keyword evidence="3" id="KW-0547">Nucleotide-binding</keyword>
<evidence type="ECO:0000256" key="1">
    <source>
        <dbReference type="ARBA" id="ARBA00005417"/>
    </source>
</evidence>
<dbReference type="SMART" id="SM00382">
    <property type="entry name" value="AAA"/>
    <property type="match status" value="1"/>
</dbReference>
<organism evidence="6 7">
    <name type="scientific">Telmatospirillum siberiense</name>
    <dbReference type="NCBI Taxonomy" id="382514"/>
    <lineage>
        <taxon>Bacteria</taxon>
        <taxon>Pseudomonadati</taxon>
        <taxon>Pseudomonadota</taxon>
        <taxon>Alphaproteobacteria</taxon>
        <taxon>Rhodospirillales</taxon>
        <taxon>Rhodospirillaceae</taxon>
        <taxon>Telmatospirillum</taxon>
    </lineage>
</organism>
<dbReference type="CDD" id="cd03293">
    <property type="entry name" value="ABC_NrtD_SsuB_transporters"/>
    <property type="match status" value="1"/>
</dbReference>
<dbReference type="PROSITE" id="PS50893">
    <property type="entry name" value="ABC_TRANSPORTER_2"/>
    <property type="match status" value="1"/>
</dbReference>
<evidence type="ECO:0000259" key="5">
    <source>
        <dbReference type="PROSITE" id="PS50893"/>
    </source>
</evidence>
<dbReference type="GO" id="GO:0016887">
    <property type="term" value="F:ATP hydrolysis activity"/>
    <property type="evidence" value="ECO:0007669"/>
    <property type="project" value="InterPro"/>
</dbReference>
<reference evidence="7" key="1">
    <citation type="submission" date="2017-12" db="EMBL/GenBank/DDBJ databases">
        <title>Draft genome sequence of Telmatospirillum siberiense 26-4b1T, an acidotolerant peatland alphaproteobacterium potentially involved in sulfur cycling.</title>
        <authorList>
            <person name="Hausmann B."/>
            <person name="Pjevac P."/>
            <person name="Schreck K."/>
            <person name="Herbold C.W."/>
            <person name="Daims H."/>
            <person name="Wagner M."/>
            <person name="Pester M."/>
            <person name="Loy A."/>
        </authorList>
    </citation>
    <scope>NUCLEOTIDE SEQUENCE [LARGE SCALE GENOMIC DNA]</scope>
    <source>
        <strain evidence="7">26-4b1</strain>
    </source>
</reference>
<comment type="similarity">
    <text evidence="1">Belongs to the ABC transporter superfamily.</text>
</comment>
<dbReference type="EMBL" id="PIUM01000047">
    <property type="protein sequence ID" value="PKU21684.1"/>
    <property type="molecule type" value="Genomic_DNA"/>
</dbReference>
<dbReference type="RefSeq" id="WP_101253485.1">
    <property type="nucleotide sequence ID" value="NZ_PIUM01000047.1"/>
</dbReference>
<dbReference type="Gene3D" id="3.40.50.300">
    <property type="entry name" value="P-loop containing nucleotide triphosphate hydrolases"/>
    <property type="match status" value="1"/>
</dbReference>
<dbReference type="InterPro" id="IPR003439">
    <property type="entry name" value="ABC_transporter-like_ATP-bd"/>
</dbReference>
<feature type="domain" description="ABC transporter" evidence="5">
    <location>
        <begin position="5"/>
        <end position="238"/>
    </location>
</feature>
<dbReference type="PANTHER" id="PTHR42788:SF13">
    <property type="entry name" value="ALIPHATIC SULFONATES IMPORT ATP-BINDING PROTEIN SSUB"/>
    <property type="match status" value="1"/>
</dbReference>
<name>A0A2N3PMQ8_9PROT</name>
<evidence type="ECO:0000256" key="2">
    <source>
        <dbReference type="ARBA" id="ARBA00022448"/>
    </source>
</evidence>
<evidence type="ECO:0000256" key="4">
    <source>
        <dbReference type="ARBA" id="ARBA00022840"/>
    </source>
</evidence>
<dbReference type="OrthoDB" id="8016555at2"/>
<dbReference type="Pfam" id="PF00005">
    <property type="entry name" value="ABC_tran"/>
    <property type="match status" value="1"/>
</dbReference>
<evidence type="ECO:0000256" key="3">
    <source>
        <dbReference type="ARBA" id="ARBA00022741"/>
    </source>
</evidence>
<dbReference type="InterPro" id="IPR050166">
    <property type="entry name" value="ABC_transporter_ATP-bind"/>
</dbReference>
<dbReference type="AlphaFoldDB" id="A0A2N3PMQ8"/>
<dbReference type="InterPro" id="IPR003593">
    <property type="entry name" value="AAA+_ATPase"/>
</dbReference>
<dbReference type="Proteomes" id="UP000233293">
    <property type="component" value="Unassembled WGS sequence"/>
</dbReference>
<dbReference type="PANTHER" id="PTHR42788">
    <property type="entry name" value="TAURINE IMPORT ATP-BINDING PROTEIN-RELATED"/>
    <property type="match status" value="1"/>
</dbReference>